<comment type="caution">
    <text evidence="7">The sequence shown here is derived from an EMBL/GenBank/DDBJ whole genome shotgun (WGS) entry which is preliminary data.</text>
</comment>
<sequence length="122" mass="13369">MDPAEVRLDVWVSSVRLFKTRSAASSACRGGHVAVNGNKSKPSTMVRVGDKIEAITPGGERIAVVRKLIQKRVGAAVAVTCFEDLTPAPPPKEEIVHVAVRDRGAGRPTKRERRQLDRFRTQ</sequence>
<dbReference type="GO" id="GO:0034605">
    <property type="term" value="P:cellular response to heat"/>
    <property type="evidence" value="ECO:0007669"/>
    <property type="project" value="InterPro"/>
</dbReference>
<evidence type="ECO:0000256" key="4">
    <source>
        <dbReference type="PROSITE-ProRule" id="PRU00182"/>
    </source>
</evidence>
<keyword evidence="8" id="KW-1185">Reference proteome</keyword>
<keyword evidence="3" id="KW-0238">DNA-binding</keyword>
<dbReference type="AlphaFoldDB" id="A0A9X1NID7"/>
<feature type="region of interest" description="Disordered" evidence="5">
    <location>
        <begin position="101"/>
        <end position="122"/>
    </location>
</feature>
<dbReference type="GO" id="GO:0003677">
    <property type="term" value="F:DNA binding"/>
    <property type="evidence" value="ECO:0007669"/>
    <property type="project" value="UniProtKB-KW"/>
</dbReference>
<accession>A0A9X1NID7</accession>
<dbReference type="EMBL" id="JAJOMB010000023">
    <property type="protein sequence ID" value="MCD5315602.1"/>
    <property type="molecule type" value="Genomic_DNA"/>
</dbReference>
<evidence type="ECO:0000259" key="6">
    <source>
        <dbReference type="SMART" id="SM00363"/>
    </source>
</evidence>
<evidence type="ECO:0000256" key="1">
    <source>
        <dbReference type="ARBA" id="ARBA00008396"/>
    </source>
</evidence>
<keyword evidence="2 4" id="KW-0694">RNA-binding</keyword>
<organism evidence="7 8">
    <name type="scientific">Kineosporia babensis</name>
    <dbReference type="NCBI Taxonomy" id="499548"/>
    <lineage>
        <taxon>Bacteria</taxon>
        <taxon>Bacillati</taxon>
        <taxon>Actinomycetota</taxon>
        <taxon>Actinomycetes</taxon>
        <taxon>Kineosporiales</taxon>
        <taxon>Kineosporiaceae</taxon>
        <taxon>Kineosporia</taxon>
    </lineage>
</organism>
<dbReference type="InterPro" id="IPR002942">
    <property type="entry name" value="S4_RNA-bd"/>
</dbReference>
<dbReference type="CDD" id="cd00165">
    <property type="entry name" value="S4"/>
    <property type="match status" value="1"/>
</dbReference>
<evidence type="ECO:0000256" key="3">
    <source>
        <dbReference type="ARBA" id="ARBA00023125"/>
    </source>
</evidence>
<dbReference type="InterPro" id="IPR025708">
    <property type="entry name" value="HSP15"/>
</dbReference>
<evidence type="ECO:0000313" key="8">
    <source>
        <dbReference type="Proteomes" id="UP001138997"/>
    </source>
</evidence>
<evidence type="ECO:0000256" key="5">
    <source>
        <dbReference type="SAM" id="MobiDB-lite"/>
    </source>
</evidence>
<dbReference type="SMART" id="SM00363">
    <property type="entry name" value="S4"/>
    <property type="match status" value="1"/>
</dbReference>
<comment type="similarity">
    <text evidence="1">Belongs to the HSP15 family.</text>
</comment>
<dbReference type="SUPFAM" id="SSF55174">
    <property type="entry name" value="Alpha-L RNA-binding motif"/>
    <property type="match status" value="1"/>
</dbReference>
<dbReference type="PROSITE" id="PS50889">
    <property type="entry name" value="S4"/>
    <property type="match status" value="1"/>
</dbReference>
<dbReference type="GO" id="GO:0003727">
    <property type="term" value="F:single-stranded RNA binding"/>
    <property type="evidence" value="ECO:0007669"/>
    <property type="project" value="InterPro"/>
</dbReference>
<evidence type="ECO:0000256" key="2">
    <source>
        <dbReference type="ARBA" id="ARBA00022884"/>
    </source>
</evidence>
<dbReference type="GO" id="GO:0043023">
    <property type="term" value="F:ribosomal large subunit binding"/>
    <property type="evidence" value="ECO:0007669"/>
    <property type="project" value="InterPro"/>
</dbReference>
<feature type="domain" description="RNA-binding S4" evidence="6">
    <location>
        <begin position="6"/>
        <end position="70"/>
    </location>
</feature>
<dbReference type="PIRSF" id="PIRSF016821">
    <property type="entry name" value="HSP15"/>
    <property type="match status" value="1"/>
</dbReference>
<dbReference type="InterPro" id="IPR036986">
    <property type="entry name" value="S4_RNA-bd_sf"/>
</dbReference>
<proteinExistence type="inferred from homology"/>
<reference evidence="7" key="1">
    <citation type="submission" date="2021-11" db="EMBL/GenBank/DDBJ databases">
        <title>Streptomyces corallinus and Kineosporia corallina sp. nov., two new coral-derived marine actinobacteria.</title>
        <authorList>
            <person name="Buangrab K."/>
            <person name="Sutthacheep M."/>
            <person name="Yeemin T."/>
            <person name="Harunari E."/>
            <person name="Igarashi Y."/>
            <person name="Sripreechasak P."/>
            <person name="Kanchanasin P."/>
            <person name="Tanasupawat S."/>
            <person name="Phongsopitanun W."/>
        </authorList>
    </citation>
    <scope>NUCLEOTIDE SEQUENCE</scope>
    <source>
        <strain evidence="7">JCM 31032</strain>
    </source>
</reference>
<evidence type="ECO:0000313" key="7">
    <source>
        <dbReference type="EMBL" id="MCD5315602.1"/>
    </source>
</evidence>
<dbReference type="Pfam" id="PF01479">
    <property type="entry name" value="S4"/>
    <property type="match status" value="1"/>
</dbReference>
<gene>
    <name evidence="7" type="ORF">LR394_32365</name>
</gene>
<dbReference type="Gene3D" id="3.10.290.10">
    <property type="entry name" value="RNA-binding S4 domain"/>
    <property type="match status" value="1"/>
</dbReference>
<protein>
    <submittedName>
        <fullName evidence="7">RNA-binding S4 domain-containing protein</fullName>
    </submittedName>
</protein>
<name>A0A9X1NID7_9ACTN</name>
<dbReference type="Proteomes" id="UP001138997">
    <property type="component" value="Unassembled WGS sequence"/>
</dbReference>
<dbReference type="RefSeq" id="WP_231448420.1">
    <property type="nucleotide sequence ID" value="NZ_JAJOMB010000023.1"/>
</dbReference>